<evidence type="ECO:0000313" key="8">
    <source>
        <dbReference type="Proteomes" id="UP000494256"/>
    </source>
</evidence>
<keyword evidence="3 5" id="KW-0863">Zinc-finger</keyword>
<dbReference type="AlphaFoldDB" id="A0A8S0ZKD3"/>
<comment type="caution">
    <text evidence="7">The sequence shown here is derived from an EMBL/GenBank/DDBJ whole genome shotgun (WGS) entry which is preliminary data.</text>
</comment>
<feature type="domain" description="C2H2-type" evidence="6">
    <location>
        <begin position="97"/>
        <end position="120"/>
    </location>
</feature>
<evidence type="ECO:0000256" key="1">
    <source>
        <dbReference type="ARBA" id="ARBA00022723"/>
    </source>
</evidence>
<evidence type="ECO:0000256" key="5">
    <source>
        <dbReference type="PROSITE-ProRule" id="PRU00042"/>
    </source>
</evidence>
<feature type="domain" description="C2H2-type" evidence="6">
    <location>
        <begin position="207"/>
        <end position="235"/>
    </location>
</feature>
<keyword evidence="2" id="KW-0677">Repeat</keyword>
<dbReference type="PROSITE" id="PS50157">
    <property type="entry name" value="ZINC_FINGER_C2H2_2"/>
    <property type="match status" value="6"/>
</dbReference>
<dbReference type="Gene3D" id="3.30.160.60">
    <property type="entry name" value="Classic Zinc Finger"/>
    <property type="match status" value="4"/>
</dbReference>
<dbReference type="SUPFAM" id="SSF57667">
    <property type="entry name" value="beta-beta-alpha zinc fingers"/>
    <property type="match status" value="4"/>
</dbReference>
<dbReference type="PANTHER" id="PTHR24379:SF121">
    <property type="entry name" value="C2H2-TYPE DOMAIN-CONTAINING PROTEIN"/>
    <property type="match status" value="1"/>
</dbReference>
<reference evidence="7 8" key="1">
    <citation type="submission" date="2020-04" db="EMBL/GenBank/DDBJ databases">
        <authorList>
            <person name="Wallbank WR R."/>
            <person name="Pardo Diaz C."/>
            <person name="Kozak K."/>
            <person name="Martin S."/>
            <person name="Jiggins C."/>
            <person name="Moest M."/>
            <person name="Warren A I."/>
            <person name="Byers J.R.P. K."/>
            <person name="Montejo-Kovacevich G."/>
            <person name="Yen C E."/>
        </authorList>
    </citation>
    <scope>NUCLEOTIDE SEQUENCE [LARGE SCALE GENOMIC DNA]</scope>
</reference>
<keyword evidence="1" id="KW-0479">Metal-binding</keyword>
<dbReference type="GO" id="GO:0008270">
    <property type="term" value="F:zinc ion binding"/>
    <property type="evidence" value="ECO:0007669"/>
    <property type="project" value="UniProtKB-KW"/>
</dbReference>
<keyword evidence="4" id="KW-0862">Zinc</keyword>
<evidence type="ECO:0000256" key="2">
    <source>
        <dbReference type="ARBA" id="ARBA00022737"/>
    </source>
</evidence>
<feature type="domain" description="C2H2-type" evidence="6">
    <location>
        <begin position="124"/>
        <end position="147"/>
    </location>
</feature>
<dbReference type="InterPro" id="IPR013087">
    <property type="entry name" value="Znf_C2H2_type"/>
</dbReference>
<proteinExistence type="predicted"/>
<organism evidence="7 8">
    <name type="scientific">Arctia plantaginis</name>
    <name type="common">Wood tiger moth</name>
    <name type="synonym">Phalaena plantaginis</name>
    <dbReference type="NCBI Taxonomy" id="874455"/>
    <lineage>
        <taxon>Eukaryota</taxon>
        <taxon>Metazoa</taxon>
        <taxon>Ecdysozoa</taxon>
        <taxon>Arthropoda</taxon>
        <taxon>Hexapoda</taxon>
        <taxon>Insecta</taxon>
        <taxon>Pterygota</taxon>
        <taxon>Neoptera</taxon>
        <taxon>Endopterygota</taxon>
        <taxon>Lepidoptera</taxon>
        <taxon>Glossata</taxon>
        <taxon>Ditrysia</taxon>
        <taxon>Noctuoidea</taxon>
        <taxon>Erebidae</taxon>
        <taxon>Arctiinae</taxon>
        <taxon>Arctia</taxon>
    </lineage>
</organism>
<name>A0A8S0ZKD3_ARCPL</name>
<feature type="domain" description="C2H2-type" evidence="6">
    <location>
        <begin position="270"/>
        <end position="295"/>
    </location>
</feature>
<evidence type="ECO:0000256" key="4">
    <source>
        <dbReference type="ARBA" id="ARBA00022833"/>
    </source>
</evidence>
<dbReference type="SMART" id="SM00355">
    <property type="entry name" value="ZnF_C2H2"/>
    <property type="match status" value="7"/>
</dbReference>
<evidence type="ECO:0000313" key="7">
    <source>
        <dbReference type="EMBL" id="CAB3233844.1"/>
    </source>
</evidence>
<dbReference type="PANTHER" id="PTHR24379">
    <property type="entry name" value="KRAB AND ZINC FINGER DOMAIN-CONTAINING"/>
    <property type="match status" value="1"/>
</dbReference>
<dbReference type="EMBL" id="CADEBD010000293">
    <property type="protein sequence ID" value="CAB3233844.1"/>
    <property type="molecule type" value="Genomic_DNA"/>
</dbReference>
<dbReference type="PROSITE" id="PS00028">
    <property type="entry name" value="ZINC_FINGER_C2H2_1"/>
    <property type="match status" value="5"/>
</dbReference>
<feature type="domain" description="C2H2-type" evidence="6">
    <location>
        <begin position="179"/>
        <end position="206"/>
    </location>
</feature>
<dbReference type="Pfam" id="PF00096">
    <property type="entry name" value="zf-C2H2"/>
    <property type="match status" value="3"/>
</dbReference>
<sequence length="415" mass="48556">MQSRFNTGLTYINQYGFIRSDISAHERATLIVVAYDVQQEEKKEEVLNKNIKKTEKKYKPEDGLRHNSVYKRNYLKTRLKMFEMYIKKDTNKNEVIYSCKNCEGTYKTKRDILKHIREQHYTRCKCEQCGKPFKYERQLESHVKSVHGKTYVCQHCNRKYDNKYRLTAHEKTHTNQEMYQCDICQKVLRYKTTIRKHILHHNGANKMLCDFCGKSFAQKSNLESHIKSRHYLRKHDPSVKIEKVKCDLCKKLVRDLEKHMEIHDADKRKCFCDMCGKNYPTNNALNRHKKHKHYGVSYDCDVCETEISLGRLHIGACALLEPRSTNARFVHSANASRRLPRATGRHPQVTQTRREPGACDSGCTHAERWQNVTLTSRWSRLASLTISSNAHAQCGVSLKYAPYGEVLLGYSIHVS</sequence>
<evidence type="ECO:0000259" key="6">
    <source>
        <dbReference type="PROSITE" id="PS50157"/>
    </source>
</evidence>
<dbReference type="Proteomes" id="UP000494256">
    <property type="component" value="Unassembled WGS sequence"/>
</dbReference>
<evidence type="ECO:0000256" key="3">
    <source>
        <dbReference type="ARBA" id="ARBA00022771"/>
    </source>
</evidence>
<dbReference type="InterPro" id="IPR036236">
    <property type="entry name" value="Znf_C2H2_sf"/>
</dbReference>
<accession>A0A8S0ZKD3</accession>
<feature type="domain" description="C2H2-type" evidence="6">
    <location>
        <begin position="151"/>
        <end position="178"/>
    </location>
</feature>
<gene>
    <name evidence="7" type="ORF">APLA_LOCUS6261</name>
</gene>
<protein>
    <recommendedName>
        <fullName evidence="6">C2H2-type domain-containing protein</fullName>
    </recommendedName>
</protein>
<dbReference type="OrthoDB" id="17373at2759"/>